<protein>
    <submittedName>
        <fullName evidence="2">Uncharacterized protein</fullName>
    </submittedName>
</protein>
<dbReference type="EMBL" id="CP095873">
    <property type="protein sequence ID" value="UPL19896.1"/>
    <property type="molecule type" value="Genomic_DNA"/>
</dbReference>
<evidence type="ECO:0000256" key="1">
    <source>
        <dbReference type="SAM" id="MobiDB-lite"/>
    </source>
</evidence>
<evidence type="ECO:0000313" key="2">
    <source>
        <dbReference type="EMBL" id="UPL19896.1"/>
    </source>
</evidence>
<gene>
    <name evidence="2" type="ORF">MXF72_10680</name>
</gene>
<dbReference type="Proteomes" id="UP000830925">
    <property type="component" value="Chromosome"/>
</dbReference>
<evidence type="ECO:0000313" key="3">
    <source>
        <dbReference type="Proteomes" id="UP000830925"/>
    </source>
</evidence>
<organism evidence="2 3">
    <name type="scientific">Alcaligenes faecalis</name>
    <dbReference type="NCBI Taxonomy" id="511"/>
    <lineage>
        <taxon>Bacteria</taxon>
        <taxon>Pseudomonadati</taxon>
        <taxon>Pseudomonadota</taxon>
        <taxon>Betaproteobacteria</taxon>
        <taxon>Burkholderiales</taxon>
        <taxon>Alcaligenaceae</taxon>
        <taxon>Alcaligenes</taxon>
    </lineage>
</organism>
<feature type="region of interest" description="Disordered" evidence="1">
    <location>
        <begin position="43"/>
        <end position="62"/>
    </location>
</feature>
<name>A0AAE9KNI6_ALCFA</name>
<dbReference type="RefSeq" id="WP_247965549.1">
    <property type="nucleotide sequence ID" value="NZ_CP095873.1"/>
</dbReference>
<dbReference type="AlphaFoldDB" id="A0AAE9KNI6"/>
<sequence length="62" mass="7011">MDKKETKNAIADSRGVKAGPVRYTMAELLANAETSRVYPLPPEEREWVDAPPVGREWPNDEK</sequence>
<accession>A0AAE9KNI6</accession>
<proteinExistence type="predicted"/>
<reference evidence="2" key="1">
    <citation type="submission" date="2022-04" db="EMBL/GenBank/DDBJ databases">
        <title>Genomic mining of Alcaligenes faecalis D334 producing ectoin and derivatives.</title>
        <authorList>
            <person name="Doan V.T."/>
            <person name="Quach N.T."/>
            <person name="Vu T.-H.-N."/>
            <person name="Phi Q.-T."/>
        </authorList>
    </citation>
    <scope>NUCLEOTIDE SEQUENCE</scope>
    <source>
        <strain evidence="2">D334</strain>
    </source>
</reference>